<proteinExistence type="inferred from homology"/>
<dbReference type="Gene3D" id="3.40.718.10">
    <property type="entry name" value="Isopropylmalate Dehydrogenase"/>
    <property type="match status" value="1"/>
</dbReference>
<dbReference type="OrthoDB" id="10261637at2759"/>
<dbReference type="InterPro" id="IPR019818">
    <property type="entry name" value="IsoCit/isopropylmalate_DH_CS"/>
</dbReference>
<dbReference type="GO" id="GO:0006099">
    <property type="term" value="P:tricarboxylic acid cycle"/>
    <property type="evidence" value="ECO:0007669"/>
    <property type="project" value="TreeGrafter"/>
</dbReference>
<dbReference type="Proteomes" id="UP000321518">
    <property type="component" value="Unassembled WGS sequence"/>
</dbReference>
<dbReference type="AlphaFoldDB" id="A0A511KBA0"/>
<dbReference type="SUPFAM" id="SSF53659">
    <property type="entry name" value="Isocitrate/Isopropylmalate dehydrogenase-like"/>
    <property type="match status" value="1"/>
</dbReference>
<dbReference type="GO" id="GO:0005739">
    <property type="term" value="C:mitochondrion"/>
    <property type="evidence" value="ECO:0007669"/>
    <property type="project" value="TreeGrafter"/>
</dbReference>
<evidence type="ECO:0000313" key="5">
    <source>
        <dbReference type="Proteomes" id="UP000321518"/>
    </source>
</evidence>
<organism evidence="4 5">
    <name type="scientific">Rhodotorula toruloides</name>
    <name type="common">Yeast</name>
    <name type="synonym">Rhodosporidium toruloides</name>
    <dbReference type="NCBI Taxonomy" id="5286"/>
    <lineage>
        <taxon>Eukaryota</taxon>
        <taxon>Fungi</taxon>
        <taxon>Dikarya</taxon>
        <taxon>Basidiomycota</taxon>
        <taxon>Pucciniomycotina</taxon>
        <taxon>Microbotryomycetes</taxon>
        <taxon>Sporidiobolales</taxon>
        <taxon>Sporidiobolaceae</taxon>
        <taxon>Rhodotorula</taxon>
    </lineage>
</organism>
<dbReference type="GO" id="GO:0051287">
    <property type="term" value="F:NAD binding"/>
    <property type="evidence" value="ECO:0007669"/>
    <property type="project" value="InterPro"/>
</dbReference>
<dbReference type="GO" id="GO:0006102">
    <property type="term" value="P:isocitrate metabolic process"/>
    <property type="evidence" value="ECO:0007669"/>
    <property type="project" value="TreeGrafter"/>
</dbReference>
<name>A0A511KBA0_RHOTO</name>
<dbReference type="GO" id="GO:0047046">
    <property type="term" value="F:homoisocitrate dehydrogenase activity"/>
    <property type="evidence" value="ECO:0007669"/>
    <property type="project" value="TreeGrafter"/>
</dbReference>
<gene>
    <name evidence="4" type="ORF">Rt10032_c02g1223</name>
</gene>
<protein>
    <submittedName>
        <fullName evidence="4">Homoisocitrate dehydrogenase</fullName>
    </submittedName>
</protein>
<comment type="similarity">
    <text evidence="1">Belongs to the isocitrate and isopropylmalate dehydrogenases family.</text>
</comment>
<keyword evidence="2" id="KW-0460">Magnesium</keyword>
<evidence type="ECO:0000256" key="1">
    <source>
        <dbReference type="ARBA" id="ARBA00007769"/>
    </source>
</evidence>
<accession>A0A511KBA0</accession>
<dbReference type="PANTHER" id="PTHR11835">
    <property type="entry name" value="DECARBOXYLATING DEHYDROGENASES-ISOCITRATE, ISOPROPYLMALATE, TARTRATE"/>
    <property type="match status" value="1"/>
</dbReference>
<evidence type="ECO:0000256" key="2">
    <source>
        <dbReference type="ARBA" id="ARBA00022842"/>
    </source>
</evidence>
<comment type="caution">
    <text evidence="4">The sequence shown here is derived from an EMBL/GenBank/DDBJ whole genome shotgun (WGS) entry which is preliminary data.</text>
</comment>
<dbReference type="PROSITE" id="PS00470">
    <property type="entry name" value="IDH_IMDH"/>
    <property type="match status" value="1"/>
</dbReference>
<dbReference type="GO" id="GO:0004449">
    <property type="term" value="F:isocitrate dehydrogenase (NAD+) activity"/>
    <property type="evidence" value="ECO:0007669"/>
    <property type="project" value="TreeGrafter"/>
</dbReference>
<evidence type="ECO:0000313" key="4">
    <source>
        <dbReference type="EMBL" id="GEM07206.1"/>
    </source>
</evidence>
<dbReference type="GO" id="GO:0000287">
    <property type="term" value="F:magnesium ion binding"/>
    <property type="evidence" value="ECO:0007669"/>
    <property type="project" value="InterPro"/>
</dbReference>
<dbReference type="InterPro" id="IPR024084">
    <property type="entry name" value="IsoPropMal-DH-like_dom"/>
</dbReference>
<dbReference type="Pfam" id="PF00180">
    <property type="entry name" value="Iso_dh"/>
    <property type="match status" value="1"/>
</dbReference>
<reference evidence="4 5" key="1">
    <citation type="submission" date="2019-07" db="EMBL/GenBank/DDBJ databases">
        <title>Rhodotorula toruloides NBRC10032 genome sequencing.</title>
        <authorList>
            <person name="Shida Y."/>
            <person name="Takaku H."/>
            <person name="Ogasawara W."/>
            <person name="Mori K."/>
        </authorList>
    </citation>
    <scope>NUCLEOTIDE SEQUENCE [LARGE SCALE GENOMIC DNA]</scope>
    <source>
        <strain evidence="4 5">NBRC10032</strain>
    </source>
</reference>
<dbReference type="GO" id="GO:0009085">
    <property type="term" value="P:lysine biosynthetic process"/>
    <property type="evidence" value="ECO:0007669"/>
    <property type="project" value="TreeGrafter"/>
</dbReference>
<feature type="domain" description="Isopropylmalate dehydrogenase-like" evidence="3">
    <location>
        <begin position="14"/>
        <end position="364"/>
    </location>
</feature>
<sequence>MAMQALRESAKTLRIGVIGGDGVGPVVLQASASFAAQRVLEAVPGIPKPSFLPLQAGFEHFQKTGTALPRETVDALKSECTAAMFGAVSSPSHKVAGYSSPIVALRKEMDLYANVRPVKSVEGHDPRVVDMTIVRENTECLYVKQEKIEDSPAGRVARATRQISERASTRIGRMAFEIALAAAEVKKQRGGSYGWTGPPTVTIVHKSNVLSVTDGLFRESVRAVAKEYPTVEVNEQIVDSLVYRLFREPEKLSTLVCPNLYGDIVSDGAAALVGSLGLVPSVNVGDSFIMGEPVHGSAPDIADRVPSIANPLASIRSAALMLEFMGYVEPAAKIYDAVDESIRQGKVTPDLGGKLSTEEVTEVVCKQL</sequence>
<dbReference type="SMART" id="SM01329">
    <property type="entry name" value="Iso_dh"/>
    <property type="match status" value="1"/>
</dbReference>
<dbReference type="PANTHER" id="PTHR11835:SF48">
    <property type="entry name" value="HOMOISOCITRATE DEHYDROGENASE, MITOCHONDRIAL"/>
    <property type="match status" value="1"/>
</dbReference>
<evidence type="ECO:0000259" key="3">
    <source>
        <dbReference type="SMART" id="SM01329"/>
    </source>
</evidence>
<dbReference type="EMBL" id="BJWK01000002">
    <property type="protein sequence ID" value="GEM07206.1"/>
    <property type="molecule type" value="Genomic_DNA"/>
</dbReference>